<evidence type="ECO:0000313" key="7">
    <source>
        <dbReference type="Proteomes" id="UP001500459"/>
    </source>
</evidence>
<reference evidence="7" key="1">
    <citation type="journal article" date="2019" name="Int. J. Syst. Evol. Microbiol.">
        <title>The Global Catalogue of Microorganisms (GCM) 10K type strain sequencing project: providing services to taxonomists for standard genome sequencing and annotation.</title>
        <authorList>
            <consortium name="The Broad Institute Genomics Platform"/>
            <consortium name="The Broad Institute Genome Sequencing Center for Infectious Disease"/>
            <person name="Wu L."/>
            <person name="Ma J."/>
        </authorList>
    </citation>
    <scope>NUCLEOTIDE SEQUENCE [LARGE SCALE GENOMIC DNA]</scope>
    <source>
        <strain evidence="7">JCM 17106</strain>
    </source>
</reference>
<dbReference type="PROSITE" id="PS50853">
    <property type="entry name" value="FN3"/>
    <property type="match status" value="1"/>
</dbReference>
<dbReference type="PANTHER" id="PTHR33607:SF2">
    <property type="entry name" value="ENDONUCLEASE-1"/>
    <property type="match status" value="1"/>
</dbReference>
<evidence type="ECO:0000256" key="2">
    <source>
        <dbReference type="ARBA" id="ARBA00022722"/>
    </source>
</evidence>
<dbReference type="NCBIfam" id="TIGR04183">
    <property type="entry name" value="Por_Secre_tail"/>
    <property type="match status" value="1"/>
</dbReference>
<dbReference type="InterPro" id="IPR003961">
    <property type="entry name" value="FN3_dom"/>
</dbReference>
<keyword evidence="4" id="KW-0378">Hydrolase</keyword>
<keyword evidence="7" id="KW-1185">Reference proteome</keyword>
<evidence type="ECO:0000313" key="6">
    <source>
        <dbReference type="EMBL" id="GAA3516266.1"/>
    </source>
</evidence>
<dbReference type="RefSeq" id="WP_344929289.1">
    <property type="nucleotide sequence ID" value="NZ_BAABCW010000016.1"/>
</dbReference>
<dbReference type="Pfam" id="PF18962">
    <property type="entry name" value="Por_Secre_tail"/>
    <property type="match status" value="1"/>
</dbReference>
<evidence type="ECO:0000259" key="5">
    <source>
        <dbReference type="PROSITE" id="PS50853"/>
    </source>
</evidence>
<dbReference type="InterPro" id="IPR026444">
    <property type="entry name" value="Secre_tail"/>
</dbReference>
<evidence type="ECO:0000256" key="4">
    <source>
        <dbReference type="ARBA" id="ARBA00022801"/>
    </source>
</evidence>
<keyword evidence="2" id="KW-0540">Nuclease</keyword>
<sequence>MKTRLLFITLGAYYFGFSQIPTDYYDSADGLSGFSLKTELKNIISNGHIDQGYGALYTAYLTTDNDNYYEMDNTVLDMYSENPAGADSYSYAHDTNGGTDPGDACGSTGFSAEGDCYNREHLFPQGFFDSASPMRSDVHHVVPSDGEVNGGRSNFPFGIVATATETFTNGSKVGTNGYPGYVGTVFEPIDEFKGDIARCLLYFATRYEDEALEAAVDGSGEWDPHTAENNPMDGSTAEFYESWFINLLISWHNADPVSQRELDRNEAAYNFQGNANPFISHPEYVEMIWTVTPPDTEAPSVPTDLAIVTEEATSIDISWVASTDNVGILNYDIYIDNSYNSTTSNTLYTITGLSSETTYDINVLARDTSGNTSELSEVIQGTTTVNNIIFEEDFNDCTTVGDSFFAFNEASDKNWVCEDSFGQDDTGSYQMNGFREDVASRDWLISVNSYDFDATNTELLSLYLDYRFGSTPLELIYSSDYTGSGDPSIATWTNVPNISIPTDFSDSEEKEIFFDQVDVSSITGTVYVAFRYYSNGSPTRWTIDSFKLIEKQELLNTPSFSDDTRFTVFPNPSNGNVEIQFVENQNIESLEIYNLIGKRVFSTTNIPTTNDSIELTNLPKGILLVNITSGSQLITKKLIVK</sequence>
<dbReference type="InterPro" id="IPR007346">
    <property type="entry name" value="Endonuclease-I"/>
</dbReference>
<dbReference type="CDD" id="cd00063">
    <property type="entry name" value="FN3"/>
    <property type="match status" value="1"/>
</dbReference>
<dbReference type="Proteomes" id="UP001500459">
    <property type="component" value="Unassembled WGS sequence"/>
</dbReference>
<dbReference type="Pfam" id="PF00041">
    <property type="entry name" value="fn3"/>
    <property type="match status" value="1"/>
</dbReference>
<dbReference type="EMBL" id="BAABCW010000016">
    <property type="protein sequence ID" value="GAA3516266.1"/>
    <property type="molecule type" value="Genomic_DNA"/>
</dbReference>
<dbReference type="SUPFAM" id="SSF49265">
    <property type="entry name" value="Fibronectin type III"/>
    <property type="match status" value="1"/>
</dbReference>
<keyword evidence="3" id="KW-0732">Signal</keyword>
<comment type="similarity">
    <text evidence="1">Belongs to the EndA/NucM nuclease family.</text>
</comment>
<dbReference type="Pfam" id="PF04231">
    <property type="entry name" value="Endonuclease_1"/>
    <property type="match status" value="1"/>
</dbReference>
<proteinExistence type="inferred from homology"/>
<dbReference type="Gene3D" id="2.60.40.10">
    <property type="entry name" value="Immunoglobulins"/>
    <property type="match status" value="1"/>
</dbReference>
<dbReference type="SMART" id="SM00060">
    <property type="entry name" value="FN3"/>
    <property type="match status" value="1"/>
</dbReference>
<dbReference type="InterPro" id="IPR044925">
    <property type="entry name" value="His-Me_finger_sf"/>
</dbReference>
<dbReference type="PANTHER" id="PTHR33607">
    <property type="entry name" value="ENDONUCLEASE-1"/>
    <property type="match status" value="1"/>
</dbReference>
<dbReference type="InterPro" id="IPR036116">
    <property type="entry name" value="FN3_sf"/>
</dbReference>
<name>A0ABP6US81_9FLAO</name>
<evidence type="ECO:0000256" key="1">
    <source>
        <dbReference type="ARBA" id="ARBA00006429"/>
    </source>
</evidence>
<dbReference type="SUPFAM" id="SSF54060">
    <property type="entry name" value="His-Me finger endonucleases"/>
    <property type="match status" value="1"/>
</dbReference>
<accession>A0ABP6US81</accession>
<dbReference type="InterPro" id="IPR013783">
    <property type="entry name" value="Ig-like_fold"/>
</dbReference>
<comment type="caution">
    <text evidence="6">The sequence shown here is derived from an EMBL/GenBank/DDBJ whole genome shotgun (WGS) entry which is preliminary data.</text>
</comment>
<organism evidence="6 7">
    <name type="scientific">Aquimarina addita</name>
    <dbReference type="NCBI Taxonomy" id="870485"/>
    <lineage>
        <taxon>Bacteria</taxon>
        <taxon>Pseudomonadati</taxon>
        <taxon>Bacteroidota</taxon>
        <taxon>Flavobacteriia</taxon>
        <taxon>Flavobacteriales</taxon>
        <taxon>Flavobacteriaceae</taxon>
        <taxon>Aquimarina</taxon>
    </lineage>
</organism>
<gene>
    <name evidence="6" type="ORF">GCM10022393_32860</name>
</gene>
<protein>
    <recommendedName>
        <fullName evidence="5">Fibronectin type-III domain-containing protein</fullName>
    </recommendedName>
</protein>
<evidence type="ECO:0000256" key="3">
    <source>
        <dbReference type="ARBA" id="ARBA00022729"/>
    </source>
</evidence>
<feature type="domain" description="Fibronectin type-III" evidence="5">
    <location>
        <begin position="301"/>
        <end position="386"/>
    </location>
</feature>